<dbReference type="PANTHER" id="PTHR34849">
    <property type="entry name" value="SSL5025 PROTEIN"/>
    <property type="match status" value="1"/>
</dbReference>
<reference evidence="1" key="1">
    <citation type="submission" date="2010-07" db="EMBL/GenBank/DDBJ databases">
        <authorList>
            <consortium name="CONSOLIDER consortium CSD2007-00005"/>
            <person name="Guazzaroni M.-E."/>
            <person name="Richter M."/>
            <person name="Garcia-Salamanca A."/>
            <person name="Yarza P."/>
            <person name="Ferrer M."/>
        </authorList>
    </citation>
    <scope>NUCLEOTIDE SEQUENCE</scope>
</reference>
<organism evidence="1">
    <name type="scientific">sediment metagenome</name>
    <dbReference type="NCBI Taxonomy" id="749907"/>
    <lineage>
        <taxon>unclassified sequences</taxon>
        <taxon>metagenomes</taxon>
        <taxon>ecological metagenomes</taxon>
    </lineage>
</organism>
<reference evidence="1" key="2">
    <citation type="journal article" date="2011" name="Microb. Ecol.">
        <title>Taxonomic and Functional Metagenomic Profiling of the Microbial Community in the Anoxic Sediment of a Sub-saline Shallow Lake (Laguna de Carrizo, Central Spain).</title>
        <authorList>
            <person name="Ferrer M."/>
            <person name="Guazzaroni M.E."/>
            <person name="Richter M."/>
            <person name="Garcia-Salamanca A."/>
            <person name="Yarza P."/>
            <person name="Suarez-Suarez A."/>
            <person name="Solano J."/>
            <person name="Alcaide M."/>
            <person name="van Dillewijn P."/>
            <person name="Molina-Henares M.A."/>
            <person name="Lopez-Cortes N."/>
            <person name="Al-Ramahi Y."/>
            <person name="Guerrero C."/>
            <person name="Acosta A."/>
            <person name="de Eugenio L.I."/>
            <person name="Martinez V."/>
            <person name="Marques S."/>
            <person name="Rojo F."/>
            <person name="Santero E."/>
            <person name="Genilloud O."/>
            <person name="Perez-Perez J."/>
            <person name="Rossello-Mora R."/>
            <person name="Ramos J.L."/>
        </authorList>
    </citation>
    <scope>NUCLEOTIDE SEQUENCE</scope>
</reference>
<evidence type="ECO:0000313" key="1">
    <source>
        <dbReference type="EMBL" id="EFK95697.1"/>
    </source>
</evidence>
<name>D9PL69_9ZZZZ</name>
<comment type="caution">
    <text evidence="1">The sequence shown here is derived from an EMBL/GenBank/DDBJ whole genome shotgun (WGS) entry which is preliminary data.</text>
</comment>
<dbReference type="PANTHER" id="PTHR34849:SF3">
    <property type="entry name" value="SSR2962 PROTEIN"/>
    <property type="match status" value="1"/>
</dbReference>
<dbReference type="Gene3D" id="1.10.10.10">
    <property type="entry name" value="Winged helix-like DNA-binding domain superfamily/Winged helix DNA-binding domain"/>
    <property type="match status" value="1"/>
</dbReference>
<gene>
    <name evidence="1" type="ORF">LDC_2294</name>
</gene>
<protein>
    <submittedName>
        <fullName evidence="1">Protein containing DUF433</fullName>
    </submittedName>
</protein>
<dbReference type="InterPro" id="IPR009057">
    <property type="entry name" value="Homeodomain-like_sf"/>
</dbReference>
<dbReference type="SUPFAM" id="SSF46689">
    <property type="entry name" value="Homeodomain-like"/>
    <property type="match status" value="1"/>
</dbReference>
<dbReference type="InterPro" id="IPR007367">
    <property type="entry name" value="DUF433"/>
</dbReference>
<proteinExistence type="predicted"/>
<accession>D9PL69</accession>
<sequence>MDMTPNNLLTRISVDPKIQHGSPCIKGTRTPVYVVLEALSLGSTPEEIKAEYPPLADDDIKACLVFAALLAKEEEVPLQPA</sequence>
<dbReference type="AlphaFoldDB" id="D9PL69"/>
<dbReference type="InterPro" id="IPR036388">
    <property type="entry name" value="WH-like_DNA-bd_sf"/>
</dbReference>
<dbReference type="Pfam" id="PF04255">
    <property type="entry name" value="DUF433"/>
    <property type="match status" value="1"/>
</dbReference>
<dbReference type="EMBL" id="ADZX01000694">
    <property type="protein sequence ID" value="EFK95697.1"/>
    <property type="molecule type" value="Genomic_DNA"/>
</dbReference>